<evidence type="ECO:0000313" key="5">
    <source>
        <dbReference type="Proteomes" id="UP000278807"/>
    </source>
</evidence>
<dbReference type="AlphaFoldDB" id="A0A0R3TLB5"/>
<keyword evidence="2" id="KW-0677">Repeat</keyword>
<evidence type="ECO:0000256" key="2">
    <source>
        <dbReference type="ARBA" id="ARBA00022737"/>
    </source>
</evidence>
<dbReference type="SMART" id="SM00320">
    <property type="entry name" value="WD40"/>
    <property type="match status" value="1"/>
</dbReference>
<keyword evidence="5" id="KW-1185">Reference proteome</keyword>
<dbReference type="Proteomes" id="UP000278807">
    <property type="component" value="Unassembled WGS sequence"/>
</dbReference>
<name>A0A0R3TLB5_RODNA</name>
<dbReference type="Gene3D" id="2.130.10.10">
    <property type="entry name" value="YVTN repeat-like/Quinoprotein amine dehydrogenase"/>
    <property type="match status" value="1"/>
</dbReference>
<feature type="repeat" description="WD" evidence="3">
    <location>
        <begin position="163"/>
        <end position="204"/>
    </location>
</feature>
<dbReference type="WBParaSite" id="HNAJ_0000802001-mRNA-1">
    <property type="protein sequence ID" value="HNAJ_0000802001-mRNA-1"/>
    <property type="gene ID" value="HNAJ_0000802001"/>
</dbReference>
<sequence>MANYNIGLMSLDGDMDEFGNLMMSESRFPLQLTDEEYDEVKTKISSDLRIGSSFQIGEKMSFESAFEATKNRKPHFESNRYVNHTRIGKAPIITPTHLLFSREYGLFRSTSHHYGLYNICPQNYFSSSRADYCFRRWPPKQDFKSHLMGNPWSVASLRLSGVYEYHYGCVNAITFNSSGQLIASGSDDRHVAIMNTFTGDLITRYKTGHSRNVFQVRLSNGIFAYSSTFFNISFVYLPIISCKVGNVCQLGLDI</sequence>
<dbReference type="Pfam" id="PF00400">
    <property type="entry name" value="WD40"/>
    <property type="match status" value="1"/>
</dbReference>
<evidence type="ECO:0000313" key="6">
    <source>
        <dbReference type="WBParaSite" id="HNAJ_0000802001-mRNA-1"/>
    </source>
</evidence>
<dbReference type="InterPro" id="IPR001680">
    <property type="entry name" value="WD40_rpt"/>
</dbReference>
<dbReference type="EMBL" id="UZAE01012173">
    <property type="protein sequence ID" value="VDO03876.1"/>
    <property type="molecule type" value="Genomic_DNA"/>
</dbReference>
<dbReference type="InterPro" id="IPR036322">
    <property type="entry name" value="WD40_repeat_dom_sf"/>
</dbReference>
<accession>A0A0R3TLB5</accession>
<organism evidence="6">
    <name type="scientific">Rodentolepis nana</name>
    <name type="common">Dwarf tapeworm</name>
    <name type="synonym">Hymenolepis nana</name>
    <dbReference type="NCBI Taxonomy" id="102285"/>
    <lineage>
        <taxon>Eukaryota</taxon>
        <taxon>Metazoa</taxon>
        <taxon>Spiralia</taxon>
        <taxon>Lophotrochozoa</taxon>
        <taxon>Platyhelminthes</taxon>
        <taxon>Cestoda</taxon>
        <taxon>Eucestoda</taxon>
        <taxon>Cyclophyllidea</taxon>
        <taxon>Hymenolepididae</taxon>
        <taxon>Rodentolepis</taxon>
    </lineage>
</organism>
<dbReference type="GO" id="GO:0080008">
    <property type="term" value="C:Cul4-RING E3 ubiquitin ligase complex"/>
    <property type="evidence" value="ECO:0007669"/>
    <property type="project" value="TreeGrafter"/>
</dbReference>
<dbReference type="OrthoDB" id="4869960at2759"/>
<dbReference type="PROSITE" id="PS50082">
    <property type="entry name" value="WD_REPEATS_2"/>
    <property type="match status" value="1"/>
</dbReference>
<dbReference type="SUPFAM" id="SSF50978">
    <property type="entry name" value="WD40 repeat-like"/>
    <property type="match status" value="1"/>
</dbReference>
<evidence type="ECO:0000313" key="4">
    <source>
        <dbReference type="EMBL" id="VDO03876.1"/>
    </source>
</evidence>
<dbReference type="PANTHER" id="PTHR15574">
    <property type="entry name" value="WD REPEAT DOMAIN-CONTAINING FAMILY"/>
    <property type="match status" value="1"/>
</dbReference>
<evidence type="ECO:0000256" key="1">
    <source>
        <dbReference type="ARBA" id="ARBA00022574"/>
    </source>
</evidence>
<dbReference type="InterPro" id="IPR015943">
    <property type="entry name" value="WD40/YVTN_repeat-like_dom_sf"/>
</dbReference>
<dbReference type="STRING" id="102285.A0A0R3TLB5"/>
<proteinExistence type="predicted"/>
<reference evidence="4 5" key="2">
    <citation type="submission" date="2018-11" db="EMBL/GenBank/DDBJ databases">
        <authorList>
            <consortium name="Pathogen Informatics"/>
        </authorList>
    </citation>
    <scope>NUCLEOTIDE SEQUENCE [LARGE SCALE GENOMIC DNA]</scope>
</reference>
<dbReference type="InterPro" id="IPR045151">
    <property type="entry name" value="DCAF8"/>
</dbReference>
<gene>
    <name evidence="4" type="ORF">HNAJ_LOCUS8016</name>
</gene>
<keyword evidence="1 3" id="KW-0853">WD repeat</keyword>
<protein>
    <submittedName>
        <fullName evidence="6">WD_REPEATS_REGION domain-containing protein</fullName>
    </submittedName>
</protein>
<evidence type="ECO:0000256" key="3">
    <source>
        <dbReference type="PROSITE-ProRule" id="PRU00221"/>
    </source>
</evidence>
<reference evidence="6" key="1">
    <citation type="submission" date="2017-02" db="UniProtKB">
        <authorList>
            <consortium name="WormBaseParasite"/>
        </authorList>
    </citation>
    <scope>IDENTIFICATION</scope>
</reference>
<dbReference type="GO" id="GO:0005737">
    <property type="term" value="C:cytoplasm"/>
    <property type="evidence" value="ECO:0007669"/>
    <property type="project" value="TreeGrafter"/>
</dbReference>